<feature type="transmembrane region" description="Helical" evidence="7">
    <location>
        <begin position="46"/>
        <end position="66"/>
    </location>
</feature>
<keyword evidence="6 7" id="KW-0472">Membrane</keyword>
<evidence type="ECO:0000259" key="8">
    <source>
        <dbReference type="Pfam" id="PF02308"/>
    </source>
</evidence>
<dbReference type="PANTHER" id="PTHR33778:SF1">
    <property type="entry name" value="MAGNESIUM TRANSPORTER YHID-RELATED"/>
    <property type="match status" value="1"/>
</dbReference>
<evidence type="ECO:0000256" key="3">
    <source>
        <dbReference type="ARBA" id="ARBA00022475"/>
    </source>
</evidence>
<dbReference type="PRINTS" id="PR01837">
    <property type="entry name" value="MGTCSAPBPROT"/>
</dbReference>
<comment type="subcellular location">
    <subcellularLocation>
        <location evidence="1">Cell membrane</location>
        <topology evidence="1">Multi-pass membrane protein</topology>
    </subcellularLocation>
</comment>
<protein>
    <submittedName>
        <fullName evidence="9">MgtC/SapB family protein</fullName>
    </submittedName>
</protein>
<evidence type="ECO:0000256" key="1">
    <source>
        <dbReference type="ARBA" id="ARBA00004651"/>
    </source>
</evidence>
<keyword evidence="3" id="KW-1003">Cell membrane</keyword>
<dbReference type="InterPro" id="IPR049177">
    <property type="entry name" value="MgtC_SapB_SrpB_YhiD_N"/>
</dbReference>
<feature type="domain" description="MgtC/SapB/SrpB/YhiD N-terminal" evidence="8">
    <location>
        <begin position="21"/>
        <end position="148"/>
    </location>
</feature>
<evidence type="ECO:0000256" key="6">
    <source>
        <dbReference type="ARBA" id="ARBA00023136"/>
    </source>
</evidence>
<name>A0A930B811_9FIRM</name>
<comment type="caution">
    <text evidence="9">The sequence shown here is derived from an EMBL/GenBank/DDBJ whole genome shotgun (WGS) entry which is preliminary data.</text>
</comment>
<keyword evidence="4 7" id="KW-0812">Transmembrane</keyword>
<evidence type="ECO:0000256" key="2">
    <source>
        <dbReference type="ARBA" id="ARBA00009298"/>
    </source>
</evidence>
<keyword evidence="5 7" id="KW-1133">Transmembrane helix</keyword>
<sequence>MFDTVMNLVKEWNVTGICLRLALATFVGVIIGLDREYKNKGAGIKTHALVCIGAAMAMIVNEYVFREFPNMNTDITRLGAQVISGIGFLGVGTIMMNGRSEVKGLTTAAGLWACAGVGLAAGIGFAEGTLLAVIFILFIFRVLAPLDKKLHKNSRRIDLYMEFKDSESIRPFMESLRRQKVDLLEFDFRKDKLGLHIPAAAMSLRLPHYGQKRAFKNDLRNTESVVYFEEV</sequence>
<accession>A0A930B811</accession>
<dbReference type="Proteomes" id="UP000757890">
    <property type="component" value="Unassembled WGS sequence"/>
</dbReference>
<evidence type="ECO:0000256" key="7">
    <source>
        <dbReference type="SAM" id="Phobius"/>
    </source>
</evidence>
<dbReference type="AlphaFoldDB" id="A0A930B811"/>
<dbReference type="EMBL" id="JABZMK010000012">
    <property type="protein sequence ID" value="MBF1129156.1"/>
    <property type="molecule type" value="Genomic_DNA"/>
</dbReference>
<feature type="transmembrane region" description="Helical" evidence="7">
    <location>
        <begin position="78"/>
        <end position="97"/>
    </location>
</feature>
<feature type="transmembrane region" description="Helical" evidence="7">
    <location>
        <begin position="12"/>
        <end position="34"/>
    </location>
</feature>
<dbReference type="InterPro" id="IPR003416">
    <property type="entry name" value="MgtC/SapB/SrpB/YhiD_fam"/>
</dbReference>
<gene>
    <name evidence="9" type="ORF">HXL70_03810</name>
</gene>
<dbReference type="GO" id="GO:0005886">
    <property type="term" value="C:plasma membrane"/>
    <property type="evidence" value="ECO:0007669"/>
    <property type="project" value="UniProtKB-SubCell"/>
</dbReference>
<evidence type="ECO:0000256" key="5">
    <source>
        <dbReference type="ARBA" id="ARBA00022989"/>
    </source>
</evidence>
<comment type="similarity">
    <text evidence="2">Belongs to the MgtC/SapB family.</text>
</comment>
<evidence type="ECO:0000313" key="10">
    <source>
        <dbReference type="Proteomes" id="UP000757890"/>
    </source>
</evidence>
<dbReference type="Pfam" id="PF02308">
    <property type="entry name" value="MgtC"/>
    <property type="match status" value="1"/>
</dbReference>
<reference evidence="9" key="1">
    <citation type="submission" date="2020-04" db="EMBL/GenBank/DDBJ databases">
        <title>Deep metagenomics examines the oral microbiome during advanced dental caries in children, revealing novel taxa and co-occurrences with host molecules.</title>
        <authorList>
            <person name="Baker J.L."/>
            <person name="Morton J.T."/>
            <person name="Dinis M."/>
            <person name="Alvarez R."/>
            <person name="Tran N.C."/>
            <person name="Knight R."/>
            <person name="Edlund A."/>
        </authorList>
    </citation>
    <scope>NUCLEOTIDE SEQUENCE</scope>
    <source>
        <strain evidence="9">JCVI_32_bin.14</strain>
    </source>
</reference>
<organism evidence="9 10">
    <name type="scientific">Dialister invisus</name>
    <dbReference type="NCBI Taxonomy" id="218538"/>
    <lineage>
        <taxon>Bacteria</taxon>
        <taxon>Bacillati</taxon>
        <taxon>Bacillota</taxon>
        <taxon>Negativicutes</taxon>
        <taxon>Veillonellales</taxon>
        <taxon>Veillonellaceae</taxon>
        <taxon>Dialister</taxon>
    </lineage>
</organism>
<dbReference type="RefSeq" id="WP_276639250.1">
    <property type="nucleotide sequence ID" value="NZ_DAVZLN010000013.1"/>
</dbReference>
<evidence type="ECO:0000313" key="9">
    <source>
        <dbReference type="EMBL" id="MBF1129156.1"/>
    </source>
</evidence>
<proteinExistence type="inferred from homology"/>
<dbReference type="PANTHER" id="PTHR33778">
    <property type="entry name" value="PROTEIN MGTC"/>
    <property type="match status" value="1"/>
</dbReference>
<evidence type="ECO:0000256" key="4">
    <source>
        <dbReference type="ARBA" id="ARBA00022692"/>
    </source>
</evidence>